<evidence type="ECO:0000313" key="2">
    <source>
        <dbReference type="EnsemblPlants" id="AET4Gv20416500.15"/>
    </source>
</evidence>
<dbReference type="EnsemblPlants" id="AET4Gv20416500.15">
    <property type="protein sequence ID" value="AET4Gv20416500.15"/>
    <property type="gene ID" value="AET4Gv20416500"/>
</dbReference>
<name>A0A453I2L4_AEGTS</name>
<dbReference type="AlphaFoldDB" id="A0A453I2L4"/>
<reference evidence="3" key="1">
    <citation type="journal article" date="2014" name="Science">
        <title>Ancient hybridizations among the ancestral genomes of bread wheat.</title>
        <authorList>
            <consortium name="International Wheat Genome Sequencing Consortium,"/>
            <person name="Marcussen T."/>
            <person name="Sandve S.R."/>
            <person name="Heier L."/>
            <person name="Spannagl M."/>
            <person name="Pfeifer M."/>
            <person name="Jakobsen K.S."/>
            <person name="Wulff B.B."/>
            <person name="Steuernagel B."/>
            <person name="Mayer K.F."/>
            <person name="Olsen O.A."/>
        </authorList>
    </citation>
    <scope>NUCLEOTIDE SEQUENCE [LARGE SCALE GENOMIC DNA]</scope>
    <source>
        <strain evidence="3">cv. AL8/78</strain>
    </source>
</reference>
<dbReference type="EnsemblPlants" id="AET4Gv20416500.10">
    <property type="protein sequence ID" value="AET4Gv20416500.10"/>
    <property type="gene ID" value="AET4Gv20416500"/>
</dbReference>
<reference evidence="2" key="3">
    <citation type="journal article" date="2017" name="Nature">
        <title>Genome sequence of the progenitor of the wheat D genome Aegilops tauschii.</title>
        <authorList>
            <person name="Luo M.C."/>
            <person name="Gu Y.Q."/>
            <person name="Puiu D."/>
            <person name="Wang H."/>
            <person name="Twardziok S.O."/>
            <person name="Deal K.R."/>
            <person name="Huo N."/>
            <person name="Zhu T."/>
            <person name="Wang L."/>
            <person name="Wang Y."/>
            <person name="McGuire P.E."/>
            <person name="Liu S."/>
            <person name="Long H."/>
            <person name="Ramasamy R.K."/>
            <person name="Rodriguez J.C."/>
            <person name="Van S.L."/>
            <person name="Yuan L."/>
            <person name="Wang Z."/>
            <person name="Xia Z."/>
            <person name="Xiao L."/>
            <person name="Anderson O.D."/>
            <person name="Ouyang S."/>
            <person name="Liang Y."/>
            <person name="Zimin A.V."/>
            <person name="Pertea G."/>
            <person name="Qi P."/>
            <person name="Bennetzen J.L."/>
            <person name="Dai X."/>
            <person name="Dawson M.W."/>
            <person name="Muller H.G."/>
            <person name="Kugler K."/>
            <person name="Rivarola-Duarte L."/>
            <person name="Spannagl M."/>
            <person name="Mayer K.F.X."/>
            <person name="Lu F.H."/>
            <person name="Bevan M.W."/>
            <person name="Leroy P."/>
            <person name="Li P."/>
            <person name="You F.M."/>
            <person name="Sun Q."/>
            <person name="Liu Z."/>
            <person name="Lyons E."/>
            <person name="Wicker T."/>
            <person name="Salzberg S.L."/>
            <person name="Devos K.M."/>
            <person name="Dvorak J."/>
        </authorList>
    </citation>
    <scope>NUCLEOTIDE SEQUENCE [LARGE SCALE GENOMIC DNA]</scope>
    <source>
        <strain evidence="2">cv. AL8/78</strain>
    </source>
</reference>
<dbReference type="Proteomes" id="UP000015105">
    <property type="component" value="Chromosome 4D"/>
</dbReference>
<dbReference type="Gramene" id="AET4Gv20416500.15">
    <property type="protein sequence ID" value="AET4Gv20416500.15"/>
    <property type="gene ID" value="AET4Gv20416500"/>
</dbReference>
<accession>A0A453I2L4</accession>
<reference evidence="2" key="4">
    <citation type="submission" date="2019-03" db="UniProtKB">
        <authorList>
            <consortium name="EnsemblPlants"/>
        </authorList>
    </citation>
    <scope>IDENTIFICATION</scope>
</reference>
<dbReference type="Gramene" id="AET4Gv20416500.10">
    <property type="protein sequence ID" value="AET4Gv20416500.10"/>
    <property type="gene ID" value="AET4Gv20416500"/>
</dbReference>
<dbReference type="Gramene" id="AET4Gv20416500.4">
    <property type="protein sequence ID" value="AET4Gv20416500.4"/>
    <property type="gene ID" value="AET4Gv20416500"/>
</dbReference>
<organism evidence="2 3">
    <name type="scientific">Aegilops tauschii subsp. strangulata</name>
    <name type="common">Goatgrass</name>
    <dbReference type="NCBI Taxonomy" id="200361"/>
    <lineage>
        <taxon>Eukaryota</taxon>
        <taxon>Viridiplantae</taxon>
        <taxon>Streptophyta</taxon>
        <taxon>Embryophyta</taxon>
        <taxon>Tracheophyta</taxon>
        <taxon>Spermatophyta</taxon>
        <taxon>Magnoliopsida</taxon>
        <taxon>Liliopsida</taxon>
        <taxon>Poales</taxon>
        <taxon>Poaceae</taxon>
        <taxon>BOP clade</taxon>
        <taxon>Pooideae</taxon>
        <taxon>Triticodae</taxon>
        <taxon>Triticeae</taxon>
        <taxon>Triticinae</taxon>
        <taxon>Aegilops</taxon>
    </lineage>
</organism>
<proteinExistence type="predicted"/>
<sequence>MAACVGDLRASLVGGHRGARDVGEGGSVQTPSHISPELISIGDQVRVKNRLLPSLSTTLGVNRTTASRCLRVPYPPEL</sequence>
<keyword evidence="3" id="KW-1185">Reference proteome</keyword>
<protein>
    <submittedName>
        <fullName evidence="2">Uncharacterized protein</fullName>
    </submittedName>
</protein>
<reference evidence="3" key="2">
    <citation type="journal article" date="2017" name="Nat. Plants">
        <title>The Aegilops tauschii genome reveals multiple impacts of transposons.</title>
        <authorList>
            <person name="Zhao G."/>
            <person name="Zou C."/>
            <person name="Li K."/>
            <person name="Wang K."/>
            <person name="Li T."/>
            <person name="Gao L."/>
            <person name="Zhang X."/>
            <person name="Wang H."/>
            <person name="Yang Z."/>
            <person name="Liu X."/>
            <person name="Jiang W."/>
            <person name="Mao L."/>
            <person name="Kong X."/>
            <person name="Jiao Y."/>
            <person name="Jia J."/>
        </authorList>
    </citation>
    <scope>NUCLEOTIDE SEQUENCE [LARGE SCALE GENOMIC DNA]</scope>
    <source>
        <strain evidence="3">cv. AL8/78</strain>
    </source>
</reference>
<feature type="region of interest" description="Disordered" evidence="1">
    <location>
        <begin position="15"/>
        <end position="35"/>
    </location>
</feature>
<evidence type="ECO:0000256" key="1">
    <source>
        <dbReference type="SAM" id="MobiDB-lite"/>
    </source>
</evidence>
<reference evidence="2" key="5">
    <citation type="journal article" date="2021" name="G3 (Bethesda)">
        <title>Aegilops tauschii genome assembly Aet v5.0 features greater sequence contiguity and improved annotation.</title>
        <authorList>
            <person name="Wang L."/>
            <person name="Zhu T."/>
            <person name="Rodriguez J.C."/>
            <person name="Deal K.R."/>
            <person name="Dubcovsky J."/>
            <person name="McGuire P.E."/>
            <person name="Lux T."/>
            <person name="Spannagl M."/>
            <person name="Mayer K.F.X."/>
            <person name="Baldrich P."/>
            <person name="Meyers B.C."/>
            <person name="Huo N."/>
            <person name="Gu Y.Q."/>
            <person name="Zhou H."/>
            <person name="Devos K.M."/>
            <person name="Bennetzen J.L."/>
            <person name="Unver T."/>
            <person name="Budak H."/>
            <person name="Gulick P.J."/>
            <person name="Galiba G."/>
            <person name="Kalapos B."/>
            <person name="Nelson D.R."/>
            <person name="Li P."/>
            <person name="You F.M."/>
            <person name="Luo M.C."/>
            <person name="Dvorak J."/>
        </authorList>
    </citation>
    <scope>NUCLEOTIDE SEQUENCE [LARGE SCALE GENOMIC DNA]</scope>
    <source>
        <strain evidence="2">cv. AL8/78</strain>
    </source>
</reference>
<dbReference type="EnsemblPlants" id="AET4Gv20416500.4">
    <property type="protein sequence ID" value="AET4Gv20416500.4"/>
    <property type="gene ID" value="AET4Gv20416500"/>
</dbReference>
<evidence type="ECO:0000313" key="3">
    <source>
        <dbReference type="Proteomes" id="UP000015105"/>
    </source>
</evidence>